<keyword evidence="1" id="KW-1015">Disulfide bond</keyword>
<evidence type="ECO:0000313" key="5">
    <source>
        <dbReference type="EMBL" id="KAL0484582.1"/>
    </source>
</evidence>
<sequence length="529" mass="57736">MGRQGVLVCSLVFLLSFAFAAYQPYPKGIVMDVEVHTLPNWSTNQTQLSNDFLDFVEWCVNETKPHNIPIWWAIPRWYDSSPILVPRRGVTKTLSAWVQDITNVLIMDYSARNYIADAMGELQYSLNTSTKVRIALDVSGTWLLSPPSEFERVISNVVGNFTSFPTFDSVSIENYKYWVPTNPQPTLQKRDVFVWERTYVTNTTEQAKLYDFLNYVKNVNAIYIQNQYLVGTTQANYNLLKKFINDTYHSCGVHTELLSGDPKWSVPGADQNQGFKTVTNSVKMILEMRPVCFGIDVFNSTTCSSNGACVANDTCVCNKDFSGDNCQFWSCGGVSKNVSSVCSGHGICKVMNVCVCDAGFNGTLCEVSLATPTQTSTLTPTQTSTITQTQTQTPTLTSTQTPTQIPTSTQTPGSSTDSPVPTPYSTSNVNNTATPTPTPTVSNSTQTPTPTFNVTQTPVPSNTTQTPTPTPSSTIGNTTATRSPTPAATLSSTLANTNAPNASQVLSSSSTNKINYGILLSCILLLIVF</sequence>
<feature type="compositionally biased region" description="Low complexity" evidence="2">
    <location>
        <begin position="425"/>
        <end position="487"/>
    </location>
</feature>
<feature type="chain" id="PRO_5043329873" description="EGF-like domain-containing protein" evidence="3">
    <location>
        <begin position="21"/>
        <end position="529"/>
    </location>
</feature>
<reference evidence="5 6" key="1">
    <citation type="submission" date="2024-03" db="EMBL/GenBank/DDBJ databases">
        <title>The Acrasis kona genome and developmental transcriptomes reveal deep origins of eukaryotic multicellular pathways.</title>
        <authorList>
            <person name="Sheikh S."/>
            <person name="Fu C.-J."/>
            <person name="Brown M.W."/>
            <person name="Baldauf S.L."/>
        </authorList>
    </citation>
    <scope>NUCLEOTIDE SEQUENCE [LARGE SCALE GENOMIC DNA]</scope>
    <source>
        <strain evidence="5 6">ATCC MYA-3509</strain>
    </source>
</reference>
<dbReference type="EMBL" id="JAOPGA020001054">
    <property type="protein sequence ID" value="KAL0484582.1"/>
    <property type="molecule type" value="Genomic_DNA"/>
</dbReference>
<evidence type="ECO:0000256" key="2">
    <source>
        <dbReference type="SAM" id="MobiDB-lite"/>
    </source>
</evidence>
<keyword evidence="3" id="KW-0732">Signal</keyword>
<evidence type="ECO:0000256" key="3">
    <source>
        <dbReference type="SAM" id="SignalP"/>
    </source>
</evidence>
<dbReference type="PROSITE" id="PS00022">
    <property type="entry name" value="EGF_1"/>
    <property type="match status" value="2"/>
</dbReference>
<name>A0AAW2Z7C4_9EUKA</name>
<evidence type="ECO:0000259" key="4">
    <source>
        <dbReference type="PROSITE" id="PS50026"/>
    </source>
</evidence>
<feature type="disulfide bond" evidence="1">
    <location>
        <begin position="356"/>
        <end position="365"/>
    </location>
</feature>
<dbReference type="AlphaFoldDB" id="A0AAW2Z7C4"/>
<dbReference type="SMART" id="SM00181">
    <property type="entry name" value="EGF"/>
    <property type="match status" value="2"/>
</dbReference>
<gene>
    <name evidence="5" type="ORF">AKO1_011621</name>
</gene>
<dbReference type="Proteomes" id="UP001431209">
    <property type="component" value="Unassembled WGS sequence"/>
</dbReference>
<dbReference type="Pfam" id="PF23106">
    <property type="entry name" value="EGF_Teneurin"/>
    <property type="match status" value="1"/>
</dbReference>
<dbReference type="InterPro" id="IPR000742">
    <property type="entry name" value="EGF"/>
</dbReference>
<organism evidence="5 6">
    <name type="scientific">Acrasis kona</name>
    <dbReference type="NCBI Taxonomy" id="1008807"/>
    <lineage>
        <taxon>Eukaryota</taxon>
        <taxon>Discoba</taxon>
        <taxon>Heterolobosea</taxon>
        <taxon>Tetramitia</taxon>
        <taxon>Eutetramitia</taxon>
        <taxon>Acrasidae</taxon>
        <taxon>Acrasis</taxon>
    </lineage>
</organism>
<dbReference type="PROSITE" id="PS01186">
    <property type="entry name" value="EGF_2"/>
    <property type="match status" value="1"/>
</dbReference>
<feature type="region of interest" description="Disordered" evidence="2">
    <location>
        <begin position="375"/>
        <end position="487"/>
    </location>
</feature>
<keyword evidence="6" id="KW-1185">Reference proteome</keyword>
<feature type="domain" description="EGF-like" evidence="4">
    <location>
        <begin position="334"/>
        <end position="366"/>
    </location>
</feature>
<protein>
    <recommendedName>
        <fullName evidence="4">EGF-like domain-containing protein</fullName>
    </recommendedName>
</protein>
<dbReference type="PROSITE" id="PS50026">
    <property type="entry name" value="EGF_3"/>
    <property type="match status" value="1"/>
</dbReference>
<feature type="compositionally biased region" description="Low complexity" evidence="2">
    <location>
        <begin position="375"/>
        <end position="416"/>
    </location>
</feature>
<evidence type="ECO:0000256" key="1">
    <source>
        <dbReference type="PROSITE-ProRule" id="PRU00076"/>
    </source>
</evidence>
<feature type="signal peptide" evidence="3">
    <location>
        <begin position="1"/>
        <end position="20"/>
    </location>
</feature>
<accession>A0AAW2Z7C4</accession>
<evidence type="ECO:0000313" key="6">
    <source>
        <dbReference type="Proteomes" id="UP001431209"/>
    </source>
</evidence>
<dbReference type="Gene3D" id="2.10.25.10">
    <property type="entry name" value="Laminin"/>
    <property type="match status" value="2"/>
</dbReference>
<keyword evidence="1" id="KW-0245">EGF-like domain</keyword>
<comment type="caution">
    <text evidence="5">The sequence shown here is derived from an EMBL/GenBank/DDBJ whole genome shotgun (WGS) entry which is preliminary data.</text>
</comment>
<comment type="caution">
    <text evidence="1">Lacks conserved residue(s) required for the propagation of feature annotation.</text>
</comment>
<proteinExistence type="predicted"/>